<evidence type="ECO:0000313" key="4">
    <source>
        <dbReference type="EMBL" id="KAG9186134.1"/>
    </source>
</evidence>
<keyword evidence="5" id="KW-1185">Reference proteome</keyword>
<comment type="caution">
    <text evidence="4">The sequence shown here is derived from an EMBL/GenBank/DDBJ whole genome shotgun (WGS) entry which is preliminary data.</text>
</comment>
<evidence type="ECO:0000313" key="5">
    <source>
        <dbReference type="Proteomes" id="UP001199106"/>
    </source>
</evidence>
<organism evidence="4 5">
    <name type="scientific">Alternaria panax</name>
    <dbReference type="NCBI Taxonomy" id="48097"/>
    <lineage>
        <taxon>Eukaryota</taxon>
        <taxon>Fungi</taxon>
        <taxon>Dikarya</taxon>
        <taxon>Ascomycota</taxon>
        <taxon>Pezizomycotina</taxon>
        <taxon>Dothideomycetes</taxon>
        <taxon>Pleosporomycetidae</taxon>
        <taxon>Pleosporales</taxon>
        <taxon>Pleosporineae</taxon>
        <taxon>Pleosporaceae</taxon>
        <taxon>Alternaria</taxon>
        <taxon>Alternaria sect. Panax</taxon>
    </lineage>
</organism>
<feature type="compositionally biased region" description="Low complexity" evidence="1">
    <location>
        <begin position="160"/>
        <end position="190"/>
    </location>
</feature>
<dbReference type="InterPro" id="IPR024655">
    <property type="entry name" value="Asl1_glyco_hydro_catalytic"/>
</dbReference>
<dbReference type="InterPro" id="IPR053183">
    <property type="entry name" value="ASL1"/>
</dbReference>
<accession>A0AAD4I7X9</accession>
<feature type="chain" id="PRO_5041945280" description="Asl1-like glycosyl hydrolase catalytic domain-containing protein" evidence="2">
    <location>
        <begin position="20"/>
        <end position="480"/>
    </location>
</feature>
<evidence type="ECO:0000259" key="3">
    <source>
        <dbReference type="Pfam" id="PF11790"/>
    </source>
</evidence>
<dbReference type="GO" id="GO:0071966">
    <property type="term" value="P:fungal-type cell wall polysaccharide metabolic process"/>
    <property type="evidence" value="ECO:0007669"/>
    <property type="project" value="TreeGrafter"/>
</dbReference>
<dbReference type="Pfam" id="PF11790">
    <property type="entry name" value="Glyco_hydro_cc"/>
    <property type="match status" value="1"/>
</dbReference>
<gene>
    <name evidence="4" type="ORF">G6011_02690</name>
</gene>
<feature type="domain" description="Asl1-like glycosyl hydrolase catalytic" evidence="3">
    <location>
        <begin position="248"/>
        <end position="476"/>
    </location>
</feature>
<evidence type="ECO:0000256" key="2">
    <source>
        <dbReference type="SAM" id="SignalP"/>
    </source>
</evidence>
<dbReference type="Proteomes" id="UP001199106">
    <property type="component" value="Unassembled WGS sequence"/>
</dbReference>
<dbReference type="SUPFAM" id="SSF51445">
    <property type="entry name" value="(Trans)glycosidases"/>
    <property type="match status" value="1"/>
</dbReference>
<dbReference type="AlphaFoldDB" id="A0AAD4I7X9"/>
<name>A0AAD4I7X9_9PLEO</name>
<dbReference type="PANTHER" id="PTHR34154:SF13">
    <property type="entry name" value="ASL1-LIKE GLYCOSYL HYDROLASE CATALYTIC DOMAIN-CONTAINING PROTEIN"/>
    <property type="match status" value="1"/>
</dbReference>
<dbReference type="PANTHER" id="PTHR34154">
    <property type="entry name" value="ALKALI-SENSITIVE LINKAGE PROTEIN 1"/>
    <property type="match status" value="1"/>
</dbReference>
<dbReference type="GO" id="GO:0009277">
    <property type="term" value="C:fungal-type cell wall"/>
    <property type="evidence" value="ECO:0007669"/>
    <property type="project" value="TreeGrafter"/>
</dbReference>
<dbReference type="InterPro" id="IPR017853">
    <property type="entry name" value="GH"/>
</dbReference>
<reference evidence="4" key="1">
    <citation type="submission" date="2021-07" db="EMBL/GenBank/DDBJ databases">
        <title>Genome Resource of American Ginseng Black Spot Pathogen Alternaria panax.</title>
        <authorList>
            <person name="Qiu C."/>
            <person name="Wang W."/>
            <person name="Liu Z."/>
        </authorList>
    </citation>
    <scope>NUCLEOTIDE SEQUENCE</scope>
    <source>
        <strain evidence="4">BNCC115425</strain>
    </source>
</reference>
<dbReference type="EMBL" id="JAANER010000009">
    <property type="protein sequence ID" value="KAG9186134.1"/>
    <property type="molecule type" value="Genomic_DNA"/>
</dbReference>
<feature type="signal peptide" evidence="2">
    <location>
        <begin position="1"/>
        <end position="19"/>
    </location>
</feature>
<protein>
    <recommendedName>
        <fullName evidence="3">Asl1-like glycosyl hydrolase catalytic domain-containing protein</fullName>
    </recommendedName>
</protein>
<sequence length="480" mass="49572">MSASVKFTGLLAFASAVAAVPHYQHNKFHHRAAYPTGGWGGAYNSTAVAGATGTGVYGDDKTTTLDTTSTSTATEYSTIYVKPTGLGGNNKQVDAADASTGVCGATVTVTASEKVTVTVTPGGGAGVPTSSPVAAESSVDNGYGVPSPAVPIAESSSAAAEYPAATPTEATSSSVVETPVETPVAETTTSKAAEYPAETPEASVSSKTPEITASLIKKPVQEASSAVSSAAPSPTAATGNSYSGVKRGLAYNEAHLCTTFGSKFGFGYNWGQEESNDIGTTYVPMMHSPSKSSADEWLANVDKAVKKGSTAVMGFNECDHSEQCGMEPEAACAAWKQYMNPIKEAHPDVTIVGPSVTNGQAPMGLDWLSRFNDCCPDAIVDATNIHFYDIYDEQTIDRFQAQVEKAASLSGKKVWITEFGLNPGSASEEQAASFLKDAMAYLDGSDKVQGYSWFMVGDGENQLNSGNGLSAIGKVYAGAA</sequence>
<proteinExistence type="predicted"/>
<feature type="region of interest" description="Disordered" evidence="1">
    <location>
        <begin position="160"/>
        <end position="209"/>
    </location>
</feature>
<evidence type="ECO:0000256" key="1">
    <source>
        <dbReference type="SAM" id="MobiDB-lite"/>
    </source>
</evidence>
<keyword evidence="2" id="KW-0732">Signal</keyword>
<dbReference type="Gene3D" id="3.20.20.80">
    <property type="entry name" value="Glycosidases"/>
    <property type="match status" value="1"/>
</dbReference>